<reference evidence="9" key="1">
    <citation type="journal article" date="2021" name="Front. Plant Sci.">
        <title>Chromosome-Scale Genome Assembly for Chinese Sour Jujube and Insights Into Its Genome Evolution and Domestication Signature.</title>
        <authorList>
            <person name="Shen L.-Y."/>
            <person name="Luo H."/>
            <person name="Wang X.-L."/>
            <person name="Wang X.-M."/>
            <person name="Qiu X.-J."/>
            <person name="Liu H."/>
            <person name="Zhou S.-S."/>
            <person name="Jia K.-H."/>
            <person name="Nie S."/>
            <person name="Bao Y.-T."/>
            <person name="Zhang R.-G."/>
            <person name="Yun Q.-Z."/>
            <person name="Chai Y.-H."/>
            <person name="Lu J.-Y."/>
            <person name="Li Y."/>
            <person name="Zhao S.-W."/>
            <person name="Mao J.-F."/>
            <person name="Jia S.-G."/>
            <person name="Mao Y.-M."/>
        </authorList>
    </citation>
    <scope>NUCLEOTIDE SEQUENCE</scope>
    <source>
        <strain evidence="9">AT0</strain>
        <tissue evidence="9">Leaf</tissue>
    </source>
</reference>
<evidence type="ECO:0000256" key="2">
    <source>
        <dbReference type="ARBA" id="ARBA00023015"/>
    </source>
</evidence>
<dbReference type="PANTHER" id="PTHR32002">
    <property type="entry name" value="PROTEIN NLP8"/>
    <property type="match status" value="1"/>
</dbReference>
<comment type="subunit">
    <text evidence="1">Homodimers and heterodimers.</text>
</comment>
<dbReference type="CDD" id="cd06407">
    <property type="entry name" value="PB1_NLP"/>
    <property type="match status" value="1"/>
</dbReference>
<evidence type="ECO:0000256" key="4">
    <source>
        <dbReference type="ARBA" id="ARBA00023163"/>
    </source>
</evidence>
<protein>
    <recommendedName>
        <fullName evidence="11">Protein NLP2-like</fullName>
    </recommendedName>
</protein>
<evidence type="ECO:0000256" key="1">
    <source>
        <dbReference type="ARBA" id="ARBA00011726"/>
    </source>
</evidence>
<evidence type="ECO:0008006" key="11">
    <source>
        <dbReference type="Google" id="ProtNLM"/>
    </source>
</evidence>
<organism evidence="9 10">
    <name type="scientific">Ziziphus jujuba var. spinosa</name>
    <dbReference type="NCBI Taxonomy" id="714518"/>
    <lineage>
        <taxon>Eukaryota</taxon>
        <taxon>Viridiplantae</taxon>
        <taxon>Streptophyta</taxon>
        <taxon>Embryophyta</taxon>
        <taxon>Tracheophyta</taxon>
        <taxon>Spermatophyta</taxon>
        <taxon>Magnoliopsida</taxon>
        <taxon>eudicotyledons</taxon>
        <taxon>Gunneridae</taxon>
        <taxon>Pentapetalae</taxon>
        <taxon>rosids</taxon>
        <taxon>fabids</taxon>
        <taxon>Rosales</taxon>
        <taxon>Rhamnaceae</taxon>
        <taxon>Paliureae</taxon>
        <taxon>Ziziphus</taxon>
    </lineage>
</organism>
<keyword evidence="5" id="KW-0539">Nucleus</keyword>
<comment type="caution">
    <text evidence="9">The sequence shown here is derived from an EMBL/GenBank/DDBJ whole genome shotgun (WGS) entry which is preliminary data.</text>
</comment>
<feature type="domain" description="PB1" evidence="8">
    <location>
        <begin position="888"/>
        <end position="971"/>
    </location>
</feature>
<dbReference type="Gene3D" id="3.10.20.90">
    <property type="entry name" value="Phosphatidylinositol 3-kinase Catalytic Subunit, Chain A, domain 1"/>
    <property type="match status" value="1"/>
</dbReference>
<evidence type="ECO:0000256" key="3">
    <source>
        <dbReference type="ARBA" id="ARBA00023125"/>
    </source>
</evidence>
<dbReference type="Pfam" id="PF22922">
    <property type="entry name" value="GAF_NLP"/>
    <property type="match status" value="1"/>
</dbReference>
<name>A0A978UTQ9_ZIZJJ</name>
<dbReference type="Proteomes" id="UP000813462">
    <property type="component" value="Unassembled WGS sequence"/>
</dbReference>
<dbReference type="EMBL" id="JAEACU010000009">
    <property type="protein sequence ID" value="KAH7518259.1"/>
    <property type="molecule type" value="Genomic_DNA"/>
</dbReference>
<evidence type="ECO:0000313" key="10">
    <source>
        <dbReference type="Proteomes" id="UP000813462"/>
    </source>
</evidence>
<dbReference type="InterPro" id="IPR055081">
    <property type="entry name" value="NLP1-9_GAF"/>
</dbReference>
<dbReference type="Pfam" id="PF00564">
    <property type="entry name" value="PB1"/>
    <property type="match status" value="1"/>
</dbReference>
<feature type="domain" description="RWP-RK" evidence="7">
    <location>
        <begin position="641"/>
        <end position="738"/>
    </location>
</feature>
<keyword evidence="4" id="KW-0804">Transcription</keyword>
<dbReference type="PROSITE" id="PS51745">
    <property type="entry name" value="PB1"/>
    <property type="match status" value="1"/>
</dbReference>
<sequence length="984" mass="109812">MSMEYYGAMPPNSTYGNFPNTTSTTTTNAEEDFMDELLFEGCWLESSSGFNFMQPFSSNPHPLVVDPWHYLPSFESNSALSNMNPHHQIYQQDHTADQGSLTENHHENYNCFVIESSSNSRSSGNGNGGHIGGSRLWIGPRAYPNPSSSVKERLMLAIGHLKECTKHRDVLIQIWVPVRKDGKQMLTTYDHPYYLNTNCKSLANYQLLTEEDSTESVRLPHRTFLGKLPDWKPDVRFFQSYEYPRVNYGQQHDVRGSLAVPIFERGSGTCLGVIEIVMTTQMVNYRPEEYVCQALEVFFFSAFLLSSIFFFFPSSFSENFRHEAVDLRSSQNFIPPNIEACDELYQAALSEIVEVLTSVCKTNRMPLALTWAPCVQQGKGGCRHSDVNYARCVSTVDSACLVIDLEILGFHEACSKHHLFRGQGIVGTAFSTSKTCFAIDITAFSKTEYPLSHYARMFGVHAAVAIPLRTVYTGSSDFVLEFFLPQDCHDPEEQKQMLNSLPIVIRQACRSLYVVDDKEPEEVMLPIRETIVLSDLRLGKEESQNLGPPSEETSEKESSWIAHMEAQQQGRCLSVLLDYQMEEPKEELKGTTHWDSNQGGLPNGQVFTDFRQLKQSSGHKVSVEGGGNSYSFGGHCSSGGRKAGRRRHTKTEKAISLQVLQQYFAGSLKDAAKSIGVGLENFLVAIPFVSTAVCPTTLKRICRQHGITRWPSRKIKKVGHSLRKLQLVIDSVPGAEGAIQIGSFYSTFQELSFPKFQESDPFTSMKSSNQSKQLNSQSESGLFSQGGTTKSPSALCSQTSGLSVCAAEAKQHITNINGISCTDALMAKDPVGMLKRDCSDGKLLACNLEETKILPRSQSYKALSKNQTLESLHPMLGSSGWNFCDGGALRVKAYFGDEKIRFTLQSNHSFGDLQLEIARRFNLDDISTIDIKYLDDDHEWVLLTCNADLEECMEIYKSSQSHTLRLSLQQAPFPNQGSSFGSSS</sequence>
<dbReference type="SMART" id="SM00666">
    <property type="entry name" value="PB1"/>
    <property type="match status" value="1"/>
</dbReference>
<dbReference type="GO" id="GO:0003677">
    <property type="term" value="F:DNA binding"/>
    <property type="evidence" value="ECO:0007669"/>
    <property type="project" value="UniProtKB-KW"/>
</dbReference>
<dbReference type="SUPFAM" id="SSF54277">
    <property type="entry name" value="CAD &amp; PB1 domains"/>
    <property type="match status" value="1"/>
</dbReference>
<feature type="region of interest" description="Disordered" evidence="6">
    <location>
        <begin position="762"/>
        <end position="786"/>
    </location>
</feature>
<dbReference type="Pfam" id="PF02042">
    <property type="entry name" value="RWP-RK"/>
    <property type="match status" value="1"/>
</dbReference>
<keyword evidence="3" id="KW-0238">DNA-binding</keyword>
<accession>A0A978UTQ9</accession>
<evidence type="ECO:0000259" key="7">
    <source>
        <dbReference type="PROSITE" id="PS51519"/>
    </source>
</evidence>
<dbReference type="AlphaFoldDB" id="A0A978UTQ9"/>
<evidence type="ECO:0000256" key="6">
    <source>
        <dbReference type="SAM" id="MobiDB-lite"/>
    </source>
</evidence>
<dbReference type="InterPro" id="IPR034891">
    <property type="entry name" value="PB1_NLP"/>
</dbReference>
<feature type="compositionally biased region" description="Low complexity" evidence="6">
    <location>
        <begin position="764"/>
        <end position="780"/>
    </location>
</feature>
<evidence type="ECO:0000256" key="5">
    <source>
        <dbReference type="ARBA" id="ARBA00023242"/>
    </source>
</evidence>
<dbReference type="InterPro" id="IPR045012">
    <property type="entry name" value="NLP"/>
</dbReference>
<evidence type="ECO:0000259" key="8">
    <source>
        <dbReference type="PROSITE" id="PS51745"/>
    </source>
</evidence>
<evidence type="ECO:0000313" key="9">
    <source>
        <dbReference type="EMBL" id="KAH7518259.1"/>
    </source>
</evidence>
<gene>
    <name evidence="9" type="ORF">FEM48_Zijuj09G0152600</name>
</gene>
<keyword evidence="2" id="KW-0805">Transcription regulation</keyword>
<dbReference type="InterPro" id="IPR053793">
    <property type="entry name" value="PB1-like"/>
</dbReference>
<dbReference type="PANTHER" id="PTHR32002:SF46">
    <property type="entry name" value="PROTEIN NLP2"/>
    <property type="match status" value="1"/>
</dbReference>
<dbReference type="GO" id="GO:0003700">
    <property type="term" value="F:DNA-binding transcription factor activity"/>
    <property type="evidence" value="ECO:0007669"/>
    <property type="project" value="InterPro"/>
</dbReference>
<dbReference type="PROSITE" id="PS51519">
    <property type="entry name" value="RWP_RK"/>
    <property type="match status" value="1"/>
</dbReference>
<dbReference type="InterPro" id="IPR003035">
    <property type="entry name" value="RWP-RK_dom"/>
</dbReference>
<dbReference type="InterPro" id="IPR000270">
    <property type="entry name" value="PB1_dom"/>
</dbReference>
<proteinExistence type="predicted"/>